<dbReference type="Proteomes" id="UP001603857">
    <property type="component" value="Unassembled WGS sequence"/>
</dbReference>
<comment type="caution">
    <text evidence="1">The sequence shown here is derived from an EMBL/GenBank/DDBJ whole genome shotgun (WGS) entry which is preliminary data.</text>
</comment>
<dbReference type="Pfam" id="PF07093">
    <property type="entry name" value="SGT1"/>
    <property type="match status" value="1"/>
</dbReference>
<dbReference type="InterPro" id="IPR010770">
    <property type="entry name" value="Ecd"/>
</dbReference>
<protein>
    <submittedName>
        <fullName evidence="1">Uncharacterized protein</fullName>
    </submittedName>
</protein>
<organism evidence="1 2">
    <name type="scientific">Flemingia macrophylla</name>
    <dbReference type="NCBI Taxonomy" id="520843"/>
    <lineage>
        <taxon>Eukaryota</taxon>
        <taxon>Viridiplantae</taxon>
        <taxon>Streptophyta</taxon>
        <taxon>Embryophyta</taxon>
        <taxon>Tracheophyta</taxon>
        <taxon>Spermatophyta</taxon>
        <taxon>Magnoliopsida</taxon>
        <taxon>eudicotyledons</taxon>
        <taxon>Gunneridae</taxon>
        <taxon>Pentapetalae</taxon>
        <taxon>rosids</taxon>
        <taxon>fabids</taxon>
        <taxon>Fabales</taxon>
        <taxon>Fabaceae</taxon>
        <taxon>Papilionoideae</taxon>
        <taxon>50 kb inversion clade</taxon>
        <taxon>NPAAA clade</taxon>
        <taxon>indigoferoid/millettioid clade</taxon>
        <taxon>Phaseoleae</taxon>
        <taxon>Flemingia</taxon>
    </lineage>
</organism>
<sequence>MAGGISRGYQRDSCFAQHPTKWPLPYFVDGPTKLTLFRGPISKTWQGLEAVKTDSPAHMGRPLHPKLHRGQESFTLSVSTPPTPLPPPSSAHLPHLHGHLRFGDNLEDEWFAVFRLSLRFPSLSFRL</sequence>
<dbReference type="EMBL" id="JBGMDY010000008">
    <property type="protein sequence ID" value="KAL2324259.1"/>
    <property type="molecule type" value="Genomic_DNA"/>
</dbReference>
<dbReference type="AlphaFoldDB" id="A0ABD1LL55"/>
<evidence type="ECO:0000313" key="1">
    <source>
        <dbReference type="EMBL" id="KAL2324259.1"/>
    </source>
</evidence>
<evidence type="ECO:0000313" key="2">
    <source>
        <dbReference type="Proteomes" id="UP001603857"/>
    </source>
</evidence>
<name>A0ABD1LL55_9FABA</name>
<proteinExistence type="predicted"/>
<keyword evidence="2" id="KW-1185">Reference proteome</keyword>
<reference evidence="1 2" key="1">
    <citation type="submission" date="2024-08" db="EMBL/GenBank/DDBJ databases">
        <title>Insights into the chromosomal genome structure of Flemingia macrophylla.</title>
        <authorList>
            <person name="Ding Y."/>
            <person name="Zhao Y."/>
            <person name="Bi W."/>
            <person name="Wu M."/>
            <person name="Zhao G."/>
            <person name="Gong Y."/>
            <person name="Li W."/>
            <person name="Zhang P."/>
        </authorList>
    </citation>
    <scope>NUCLEOTIDE SEQUENCE [LARGE SCALE GENOMIC DNA]</scope>
    <source>
        <strain evidence="1">DYQJB</strain>
        <tissue evidence="1">Leaf</tissue>
    </source>
</reference>
<accession>A0ABD1LL55</accession>
<gene>
    <name evidence="1" type="ORF">Fmac_023317</name>
</gene>